<dbReference type="InterPro" id="IPR015421">
    <property type="entry name" value="PyrdxlP-dep_Trfase_major"/>
</dbReference>
<dbReference type="PROSITE" id="PS00600">
    <property type="entry name" value="AA_TRANSFER_CLASS_3"/>
    <property type="match status" value="1"/>
</dbReference>
<evidence type="ECO:0000256" key="4">
    <source>
        <dbReference type="ARBA" id="ARBA00022679"/>
    </source>
</evidence>
<sequence length="409" mass="43487">MARSPFLHPFARPAATAEEFITIVRGEGALVWDDQDREYIDGLASLWYCNVGHGRFAIADVVASQMAVLENYNTFDIFTNEPAERFAAFVAAAAPVPDARVFFTSSGSEAVDSALKFARLTHSLQGHPERNVIVGRHNAYHGVTYGGLSAQGLPLNQEHFGPLLDPIIRVDSHELADVEAAFAEHGARIAAVIAEPVQGAGGVYPPAAGYLERVRELCTEHGALLIFDEVITGFGRLGSWFAAEYYGVEPDLITFAKGCTSGYLPLGGVVVGDAVLDVIEADPTFILRHGFTYSGHPTACAAALENTAILLEENLFDRVPAIAEHIGGGLARLVDEGVLASSRGVGGIWSAVLPEGLAAPAVRNAMLERGVIARPIGASIIAFCPPLVITDEQLLQCVDALESSIAAMR</sequence>
<dbReference type="SUPFAM" id="SSF53383">
    <property type="entry name" value="PLP-dependent transferases"/>
    <property type="match status" value="1"/>
</dbReference>
<keyword evidence="5" id="KW-0663">Pyridoxal phosphate</keyword>
<keyword evidence="3" id="KW-0032">Aminotransferase</keyword>
<dbReference type="EMBL" id="CAEMXZ010000050">
    <property type="protein sequence ID" value="CAB4323514.1"/>
    <property type="molecule type" value="Genomic_DNA"/>
</dbReference>
<dbReference type="PIRSF" id="PIRSF000521">
    <property type="entry name" value="Transaminase_4ab_Lys_Orn"/>
    <property type="match status" value="1"/>
</dbReference>
<comment type="subcellular location">
    <subcellularLocation>
        <location evidence="2">Mitochondrion</location>
    </subcellularLocation>
</comment>
<dbReference type="Pfam" id="PF00202">
    <property type="entry name" value="Aminotran_3"/>
    <property type="match status" value="1"/>
</dbReference>
<protein>
    <submittedName>
        <fullName evidence="6">Unannotated protein</fullName>
    </submittedName>
</protein>
<proteinExistence type="predicted"/>
<dbReference type="InterPro" id="IPR015424">
    <property type="entry name" value="PyrdxlP-dep_Trfase"/>
</dbReference>
<name>A0A6J5YBF7_9ZZZZ</name>
<gene>
    <name evidence="6" type="ORF">UFOPK1392_01269</name>
</gene>
<dbReference type="GO" id="GO:0009102">
    <property type="term" value="P:biotin biosynthetic process"/>
    <property type="evidence" value="ECO:0007669"/>
    <property type="project" value="TreeGrafter"/>
</dbReference>
<dbReference type="FunFam" id="3.40.640.10:FF:000004">
    <property type="entry name" value="Acetylornithine aminotransferase"/>
    <property type="match status" value="1"/>
</dbReference>
<dbReference type="AlphaFoldDB" id="A0A6J5YBF7"/>
<dbReference type="PANTHER" id="PTHR42684:SF3">
    <property type="entry name" value="ADENOSYLMETHIONINE-8-AMINO-7-OXONONANOATE AMINOTRANSFERASE"/>
    <property type="match status" value="1"/>
</dbReference>
<reference evidence="6" key="1">
    <citation type="submission" date="2020-05" db="EMBL/GenBank/DDBJ databases">
        <authorList>
            <person name="Chiriac C."/>
            <person name="Salcher M."/>
            <person name="Ghai R."/>
            <person name="Kavagutti S V."/>
        </authorList>
    </citation>
    <scope>NUCLEOTIDE SEQUENCE</scope>
</reference>
<dbReference type="InterPro" id="IPR049704">
    <property type="entry name" value="Aminotrans_3_PPA_site"/>
</dbReference>
<keyword evidence="4" id="KW-0808">Transferase</keyword>
<evidence type="ECO:0000256" key="5">
    <source>
        <dbReference type="ARBA" id="ARBA00022898"/>
    </source>
</evidence>
<dbReference type="InterPro" id="IPR015422">
    <property type="entry name" value="PyrdxlP-dep_Trfase_small"/>
</dbReference>
<dbReference type="InterPro" id="IPR005814">
    <property type="entry name" value="Aminotrans_3"/>
</dbReference>
<dbReference type="GO" id="GO:0005739">
    <property type="term" value="C:mitochondrion"/>
    <property type="evidence" value="ECO:0007669"/>
    <property type="project" value="UniProtKB-SubCell"/>
</dbReference>
<accession>A0A6J5YBF7</accession>
<organism evidence="6">
    <name type="scientific">freshwater metagenome</name>
    <dbReference type="NCBI Taxonomy" id="449393"/>
    <lineage>
        <taxon>unclassified sequences</taxon>
        <taxon>metagenomes</taxon>
        <taxon>ecological metagenomes</taxon>
    </lineage>
</organism>
<dbReference type="GO" id="GO:0004015">
    <property type="term" value="F:adenosylmethionine-8-amino-7-oxononanoate transaminase activity"/>
    <property type="evidence" value="ECO:0007669"/>
    <property type="project" value="TreeGrafter"/>
</dbReference>
<comment type="cofactor">
    <cofactor evidence="1">
        <name>pyridoxal 5'-phosphate</name>
        <dbReference type="ChEBI" id="CHEBI:597326"/>
    </cofactor>
</comment>
<evidence type="ECO:0000256" key="1">
    <source>
        <dbReference type="ARBA" id="ARBA00001933"/>
    </source>
</evidence>
<dbReference type="PANTHER" id="PTHR42684">
    <property type="entry name" value="ADENOSYLMETHIONINE-8-AMINO-7-OXONONANOATE AMINOTRANSFERASE"/>
    <property type="match status" value="1"/>
</dbReference>
<evidence type="ECO:0000313" key="6">
    <source>
        <dbReference type="EMBL" id="CAB4323514.1"/>
    </source>
</evidence>
<dbReference type="CDD" id="cd00610">
    <property type="entry name" value="OAT_like"/>
    <property type="match status" value="1"/>
</dbReference>
<dbReference type="Gene3D" id="3.90.1150.10">
    <property type="entry name" value="Aspartate Aminotransferase, domain 1"/>
    <property type="match status" value="1"/>
</dbReference>
<evidence type="ECO:0000256" key="3">
    <source>
        <dbReference type="ARBA" id="ARBA00022576"/>
    </source>
</evidence>
<dbReference type="Gene3D" id="3.40.640.10">
    <property type="entry name" value="Type I PLP-dependent aspartate aminotransferase-like (Major domain)"/>
    <property type="match status" value="1"/>
</dbReference>
<evidence type="ECO:0000256" key="2">
    <source>
        <dbReference type="ARBA" id="ARBA00004173"/>
    </source>
</evidence>
<dbReference type="GO" id="GO:0030170">
    <property type="term" value="F:pyridoxal phosphate binding"/>
    <property type="evidence" value="ECO:0007669"/>
    <property type="project" value="InterPro"/>
</dbReference>